<protein>
    <submittedName>
        <fullName evidence="1">Uncharacterized protein</fullName>
    </submittedName>
</protein>
<gene>
    <name evidence="1" type="ORF">T11_16934</name>
</gene>
<dbReference type="Proteomes" id="UP000055024">
    <property type="component" value="Unassembled WGS sequence"/>
</dbReference>
<sequence length="107" mass="12131">MDAARWKRVEACAVDSLRATFHKYSVSSIRFQKPCRFGQAINGDDGLIQALLEIQLLSSIVSVSTHHIEGNFIEKPYDNSAAKDHFQENDEIKSNLIWAKHCPFVLL</sequence>
<dbReference type="AlphaFoldDB" id="A0A0V1HME4"/>
<keyword evidence="2" id="KW-1185">Reference proteome</keyword>
<proteinExistence type="predicted"/>
<organism evidence="1 2">
    <name type="scientific">Trichinella zimbabwensis</name>
    <dbReference type="NCBI Taxonomy" id="268475"/>
    <lineage>
        <taxon>Eukaryota</taxon>
        <taxon>Metazoa</taxon>
        <taxon>Ecdysozoa</taxon>
        <taxon>Nematoda</taxon>
        <taxon>Enoplea</taxon>
        <taxon>Dorylaimia</taxon>
        <taxon>Trichinellida</taxon>
        <taxon>Trichinellidae</taxon>
        <taxon>Trichinella</taxon>
    </lineage>
</organism>
<accession>A0A0V1HME4</accession>
<evidence type="ECO:0000313" key="2">
    <source>
        <dbReference type="Proteomes" id="UP000055024"/>
    </source>
</evidence>
<comment type="caution">
    <text evidence="1">The sequence shown here is derived from an EMBL/GenBank/DDBJ whole genome shotgun (WGS) entry which is preliminary data.</text>
</comment>
<dbReference type="EMBL" id="JYDP01000045">
    <property type="protein sequence ID" value="KRZ11955.1"/>
    <property type="molecule type" value="Genomic_DNA"/>
</dbReference>
<name>A0A0V1HME4_9BILA</name>
<reference evidence="1 2" key="1">
    <citation type="submission" date="2015-01" db="EMBL/GenBank/DDBJ databases">
        <title>Evolution of Trichinella species and genotypes.</title>
        <authorList>
            <person name="Korhonen P.K."/>
            <person name="Edoardo P."/>
            <person name="Giuseppe L.R."/>
            <person name="Gasser R.B."/>
        </authorList>
    </citation>
    <scope>NUCLEOTIDE SEQUENCE [LARGE SCALE GENOMIC DNA]</scope>
    <source>
        <strain evidence="1">ISS1029</strain>
    </source>
</reference>
<evidence type="ECO:0000313" key="1">
    <source>
        <dbReference type="EMBL" id="KRZ11955.1"/>
    </source>
</evidence>